<dbReference type="Gene3D" id="2.160.20.10">
    <property type="entry name" value="Single-stranded right-handed beta-helix, Pectin lyase-like"/>
    <property type="match status" value="1"/>
</dbReference>
<protein>
    <recommendedName>
        <fullName evidence="1">Right handed beta helix domain-containing protein</fullName>
    </recommendedName>
</protein>
<proteinExistence type="predicted"/>
<dbReference type="Pfam" id="PF13229">
    <property type="entry name" value="Beta_helix"/>
    <property type="match status" value="1"/>
</dbReference>
<evidence type="ECO:0000259" key="1">
    <source>
        <dbReference type="Pfam" id="PF13229"/>
    </source>
</evidence>
<dbReference type="InterPro" id="IPR012334">
    <property type="entry name" value="Pectin_lyas_fold"/>
</dbReference>
<evidence type="ECO:0000313" key="2">
    <source>
        <dbReference type="EMBL" id="KKM90800.1"/>
    </source>
</evidence>
<dbReference type="EMBL" id="LAZR01006625">
    <property type="protein sequence ID" value="KKM90800.1"/>
    <property type="molecule type" value="Genomic_DNA"/>
</dbReference>
<name>A0A0F9NPQ4_9ZZZZ</name>
<dbReference type="SUPFAM" id="SSF51126">
    <property type="entry name" value="Pectin lyase-like"/>
    <property type="match status" value="1"/>
</dbReference>
<comment type="caution">
    <text evidence="2">The sequence shown here is derived from an EMBL/GenBank/DDBJ whole genome shotgun (WGS) entry which is preliminary data.</text>
</comment>
<feature type="domain" description="Right handed beta helix" evidence="1">
    <location>
        <begin position="137"/>
        <end position="248"/>
    </location>
</feature>
<organism evidence="2">
    <name type="scientific">marine sediment metagenome</name>
    <dbReference type="NCBI Taxonomy" id="412755"/>
    <lineage>
        <taxon>unclassified sequences</taxon>
        <taxon>metagenomes</taxon>
        <taxon>ecological metagenomes</taxon>
    </lineage>
</organism>
<sequence length="300" mass="31848">MEKGWEISDAKSIKKYGRDLLSGAWTPGSIFYVDSGGLDTNNGSYDNPVKTINYAMSLCTASKGDVIQVMGNSPSSPNDTGTITMDVAGVTLRGLYGRGLLSDSGFGSPTENVPCITMASHYLTIENLYLGDHSTGTTGGVVEISNSSFGCTIRNCMFDTQYIPAYGITTVNSQNYLLIEDCIFGRNDIAGFTTAGIQLPNSLGCIIRRNLFHTTSKGILLSGSASSVSILDNDFVLHADDAKGRAITINALGGLFYVAGNRANYGKTDMTNNPYLDDGVAGNTWGINWVGKTATLPTTT</sequence>
<accession>A0A0F9NPQ4</accession>
<dbReference type="InterPro" id="IPR039448">
    <property type="entry name" value="Beta_helix"/>
</dbReference>
<dbReference type="InterPro" id="IPR011050">
    <property type="entry name" value="Pectin_lyase_fold/virulence"/>
</dbReference>
<reference evidence="2" key="1">
    <citation type="journal article" date="2015" name="Nature">
        <title>Complex archaea that bridge the gap between prokaryotes and eukaryotes.</title>
        <authorList>
            <person name="Spang A."/>
            <person name="Saw J.H."/>
            <person name="Jorgensen S.L."/>
            <person name="Zaremba-Niedzwiedzka K."/>
            <person name="Martijn J."/>
            <person name="Lind A.E."/>
            <person name="van Eijk R."/>
            <person name="Schleper C."/>
            <person name="Guy L."/>
            <person name="Ettema T.J."/>
        </authorList>
    </citation>
    <scope>NUCLEOTIDE SEQUENCE</scope>
</reference>
<dbReference type="AlphaFoldDB" id="A0A0F9NPQ4"/>
<gene>
    <name evidence="2" type="ORF">LCGC14_1235030</name>
</gene>